<dbReference type="Gene3D" id="3.20.20.140">
    <property type="entry name" value="Metal-dependent hydrolases"/>
    <property type="match status" value="1"/>
</dbReference>
<sequence>MIDIGSNLASKAFREDLDTVLRHARRTNVTAIVATGTSESVSRAVLEIAREKSYGDGPRIFSTAGIHPHHAKDFSRSSADALRAMACNPEVRAIGECGLDFDRNFSPRDAQLRCFDAQLELAADLAMPVFLHERAAEDDFSAVLSRFRPRLTRAVVHCFTGTGETLARYLDLDLHIGITGWICDERRGTHLVELVRRIPSDRMMIETDAPYILPRSMPRAERPRTGRNEPRFLRWVLKAVAEARGEAEADLERATVATTNAFFDLPADA</sequence>
<dbReference type="InterPro" id="IPR001130">
    <property type="entry name" value="TatD-like"/>
</dbReference>
<dbReference type="InterPro" id="IPR018228">
    <property type="entry name" value="DNase_TatD-rel_CS"/>
</dbReference>
<keyword evidence="2" id="KW-0479">Metal-binding</keyword>
<proteinExistence type="predicted"/>
<dbReference type="PROSITE" id="PS01090">
    <property type="entry name" value="TATD_2"/>
    <property type="match status" value="1"/>
</dbReference>
<dbReference type="PANTHER" id="PTHR10060:SF15">
    <property type="entry name" value="DEOXYRIBONUCLEASE TATDN1"/>
    <property type="match status" value="1"/>
</dbReference>
<evidence type="ECO:0000256" key="1">
    <source>
        <dbReference type="ARBA" id="ARBA00022722"/>
    </source>
</evidence>
<protein>
    <submittedName>
        <fullName evidence="4">TatD family hydrolase</fullName>
    </submittedName>
</protein>
<name>A0ABZ2KU52_9BACT</name>
<dbReference type="Proteomes" id="UP001374803">
    <property type="component" value="Chromosome"/>
</dbReference>
<dbReference type="GO" id="GO:0016787">
    <property type="term" value="F:hydrolase activity"/>
    <property type="evidence" value="ECO:0007669"/>
    <property type="project" value="UniProtKB-KW"/>
</dbReference>
<dbReference type="SUPFAM" id="SSF51556">
    <property type="entry name" value="Metallo-dependent hydrolases"/>
    <property type="match status" value="1"/>
</dbReference>
<keyword evidence="1" id="KW-0540">Nuclease</keyword>
<dbReference type="InterPro" id="IPR032466">
    <property type="entry name" value="Metal_Hydrolase"/>
</dbReference>
<accession>A0ABZ2KU52</accession>
<evidence type="ECO:0000313" key="4">
    <source>
        <dbReference type="EMBL" id="WXB01600.1"/>
    </source>
</evidence>
<dbReference type="Pfam" id="PF01026">
    <property type="entry name" value="TatD_DNase"/>
    <property type="match status" value="1"/>
</dbReference>
<evidence type="ECO:0000256" key="2">
    <source>
        <dbReference type="ARBA" id="ARBA00022723"/>
    </source>
</evidence>
<dbReference type="PIRSF" id="PIRSF005902">
    <property type="entry name" value="DNase_TatD"/>
    <property type="match status" value="1"/>
</dbReference>
<evidence type="ECO:0000313" key="5">
    <source>
        <dbReference type="Proteomes" id="UP001374803"/>
    </source>
</evidence>
<keyword evidence="5" id="KW-1185">Reference proteome</keyword>
<dbReference type="InterPro" id="IPR050891">
    <property type="entry name" value="TatD-type_Hydrolase"/>
</dbReference>
<gene>
    <name evidence="4" type="ORF">LVJ94_32355</name>
</gene>
<dbReference type="EMBL" id="CP089983">
    <property type="protein sequence ID" value="WXB01600.1"/>
    <property type="molecule type" value="Genomic_DNA"/>
</dbReference>
<dbReference type="RefSeq" id="WP_394831214.1">
    <property type="nucleotide sequence ID" value="NZ_CP089929.1"/>
</dbReference>
<reference evidence="4" key="1">
    <citation type="submission" date="2021-12" db="EMBL/GenBank/DDBJ databases">
        <title>Discovery of the Pendulisporaceae a myxobacterial family with distinct sporulation behavior and unique specialized metabolism.</title>
        <authorList>
            <person name="Garcia R."/>
            <person name="Popoff A."/>
            <person name="Bader C.D."/>
            <person name="Loehr J."/>
            <person name="Walesch S."/>
            <person name="Walt C."/>
            <person name="Boldt J."/>
            <person name="Bunk B."/>
            <person name="Haeckl F.J.F.P.J."/>
            <person name="Gunesch A.P."/>
            <person name="Birkelbach J."/>
            <person name="Nuebel U."/>
            <person name="Pietschmann T."/>
            <person name="Bach T."/>
            <person name="Mueller R."/>
        </authorList>
    </citation>
    <scope>NUCLEOTIDE SEQUENCE</scope>
    <source>
        <strain evidence="4">MSr11367</strain>
    </source>
</reference>
<organism evidence="4 5">
    <name type="scientific">Pendulispora rubella</name>
    <dbReference type="NCBI Taxonomy" id="2741070"/>
    <lineage>
        <taxon>Bacteria</taxon>
        <taxon>Pseudomonadati</taxon>
        <taxon>Myxococcota</taxon>
        <taxon>Myxococcia</taxon>
        <taxon>Myxococcales</taxon>
        <taxon>Sorangiineae</taxon>
        <taxon>Pendulisporaceae</taxon>
        <taxon>Pendulispora</taxon>
    </lineage>
</organism>
<dbReference type="CDD" id="cd01310">
    <property type="entry name" value="TatD_DNAse"/>
    <property type="match status" value="1"/>
</dbReference>
<evidence type="ECO:0000256" key="3">
    <source>
        <dbReference type="ARBA" id="ARBA00022801"/>
    </source>
</evidence>
<keyword evidence="3 4" id="KW-0378">Hydrolase</keyword>
<dbReference type="PANTHER" id="PTHR10060">
    <property type="entry name" value="TATD FAMILY DEOXYRIBONUCLEASE"/>
    <property type="match status" value="1"/>
</dbReference>